<proteinExistence type="predicted"/>
<dbReference type="InterPro" id="IPR019639">
    <property type="entry name" value="DUF2505"/>
</dbReference>
<protein>
    <submittedName>
        <fullName evidence="1">Uncharacterized protein (DUF885 family)</fullName>
    </submittedName>
</protein>
<dbReference type="Proteomes" id="UP000703038">
    <property type="component" value="Unassembled WGS sequence"/>
</dbReference>
<evidence type="ECO:0000313" key="1">
    <source>
        <dbReference type="EMBL" id="MBM7416128.1"/>
    </source>
</evidence>
<gene>
    <name evidence="1" type="ORF">JOE42_002861</name>
</gene>
<organism evidence="1 2">
    <name type="scientific">Rhodococcoides corynebacterioides</name>
    <dbReference type="NCBI Taxonomy" id="53972"/>
    <lineage>
        <taxon>Bacteria</taxon>
        <taxon>Bacillati</taxon>
        <taxon>Actinomycetota</taxon>
        <taxon>Actinomycetes</taxon>
        <taxon>Mycobacteriales</taxon>
        <taxon>Nocardiaceae</taxon>
        <taxon>Rhodococcoides</taxon>
    </lineage>
</organism>
<dbReference type="RefSeq" id="WP_204869011.1">
    <property type="nucleotide sequence ID" value="NZ_JAFBBK010000001.1"/>
</dbReference>
<comment type="caution">
    <text evidence="1">The sequence shown here is derived from an EMBL/GenBank/DDBJ whole genome shotgun (WGS) entry which is preliminary data.</text>
</comment>
<reference evidence="1 2" key="1">
    <citation type="submission" date="2021-01" db="EMBL/GenBank/DDBJ databases">
        <title>Genomics of switchgrass bacterial isolates.</title>
        <authorList>
            <person name="Shade A."/>
        </authorList>
    </citation>
    <scope>NUCLEOTIDE SEQUENCE [LARGE SCALE GENOMIC DNA]</scope>
    <source>
        <strain evidence="1 2">PvP111</strain>
    </source>
</reference>
<name>A0ABS2KW35_9NOCA</name>
<keyword evidence="2" id="KW-1185">Reference proteome</keyword>
<sequence>MTTQVDQRTTYDCAAAVLHATLTDERYWLDRIAEIGGGSRVVEHRVEEGLTTSVVDQDLEAAALPKALQRFAGASMSARCTESWQSVREDGSAQGHYTLRVIRMPVVIDGELELLATGTQQCVLRFVGTVDASIPVMGPVVEKIMVGEIDKSFSAEREFTQSWLALRA</sequence>
<evidence type="ECO:0000313" key="2">
    <source>
        <dbReference type="Proteomes" id="UP000703038"/>
    </source>
</evidence>
<dbReference type="Pfam" id="PF10698">
    <property type="entry name" value="DUF2505"/>
    <property type="match status" value="1"/>
</dbReference>
<dbReference type="EMBL" id="JAFBBK010000001">
    <property type="protein sequence ID" value="MBM7416128.1"/>
    <property type="molecule type" value="Genomic_DNA"/>
</dbReference>
<accession>A0ABS2KW35</accession>